<evidence type="ECO:0000256" key="7">
    <source>
        <dbReference type="SAM" id="MobiDB-lite"/>
    </source>
</evidence>
<feature type="compositionally biased region" description="Polar residues" evidence="7">
    <location>
        <begin position="1"/>
        <end position="22"/>
    </location>
</feature>
<dbReference type="InterPro" id="IPR019394">
    <property type="entry name" value="TEX28/TMCC"/>
</dbReference>
<comment type="caution">
    <text evidence="9">The sequence shown here is derived from an EMBL/GenBank/DDBJ whole genome shotgun (WGS) entry which is preliminary data.</text>
</comment>
<evidence type="ECO:0000313" key="10">
    <source>
        <dbReference type="Proteomes" id="UP001152747"/>
    </source>
</evidence>
<comment type="subcellular location">
    <subcellularLocation>
        <location evidence="1">Membrane</location>
    </subcellularLocation>
</comment>
<feature type="compositionally biased region" description="Polar residues" evidence="7">
    <location>
        <begin position="82"/>
        <end position="112"/>
    </location>
</feature>
<keyword evidence="6 8" id="KW-0472">Membrane</keyword>
<evidence type="ECO:0000256" key="6">
    <source>
        <dbReference type="ARBA" id="ARBA00023136"/>
    </source>
</evidence>
<evidence type="ECO:0000256" key="2">
    <source>
        <dbReference type="ARBA" id="ARBA00008108"/>
    </source>
</evidence>
<name>A0A9P1J2A4_9PELO</name>
<sequence>MLHKQTFSQGGRLGQSTFFTNRKSQDGNESDISEKKSSKARGSATLPPNMSLNISDIPPVHDESLALTSRPSSSNEGNSSNIFQTANNSLYFPPISSQTQNSGQNAASHEHNQQVNEQIGNLLQYVSALESKYDNLKRDVAEELAYYSEALEEERFKITTLEKLLNDTIELHQAEFRSLKEQNILANRVDFHHMDRFKNLEEHIESVENKIIRMDNVVADSLNAKLNNPVWGNAALSGANIVVEFLKIVLFVVASALDFIRPLTGSRNRAGLALIGLIVLFVFGHHLSKLNPFAGRTQNTTNLDL</sequence>
<feature type="transmembrane region" description="Helical" evidence="8">
    <location>
        <begin position="269"/>
        <end position="287"/>
    </location>
</feature>
<dbReference type="EMBL" id="CANHGI010000006">
    <property type="protein sequence ID" value="CAI5454967.1"/>
    <property type="molecule type" value="Genomic_DNA"/>
</dbReference>
<dbReference type="Proteomes" id="UP001152747">
    <property type="component" value="Unassembled WGS sequence"/>
</dbReference>
<protein>
    <submittedName>
        <fullName evidence="9">Uncharacterized protein</fullName>
    </submittedName>
</protein>
<feature type="transmembrane region" description="Helical" evidence="8">
    <location>
        <begin position="230"/>
        <end position="257"/>
    </location>
</feature>
<dbReference type="PANTHER" id="PTHR17613:SF14">
    <property type="entry name" value="DEMENTIN, ISOFORM H"/>
    <property type="match status" value="1"/>
</dbReference>
<dbReference type="GO" id="GO:0016020">
    <property type="term" value="C:membrane"/>
    <property type="evidence" value="ECO:0007669"/>
    <property type="project" value="UniProtKB-SubCell"/>
</dbReference>
<dbReference type="AlphaFoldDB" id="A0A9P1J2A4"/>
<gene>
    <name evidence="9" type="ORF">CAMP_LOCUS17604</name>
</gene>
<evidence type="ECO:0000256" key="5">
    <source>
        <dbReference type="ARBA" id="ARBA00023054"/>
    </source>
</evidence>
<proteinExistence type="inferred from homology"/>
<keyword evidence="3 8" id="KW-0812">Transmembrane</keyword>
<keyword evidence="10" id="KW-1185">Reference proteome</keyword>
<evidence type="ECO:0000313" key="9">
    <source>
        <dbReference type="EMBL" id="CAI5454967.1"/>
    </source>
</evidence>
<dbReference type="GO" id="GO:0012505">
    <property type="term" value="C:endomembrane system"/>
    <property type="evidence" value="ECO:0007669"/>
    <property type="project" value="TreeGrafter"/>
</dbReference>
<evidence type="ECO:0000256" key="4">
    <source>
        <dbReference type="ARBA" id="ARBA00022989"/>
    </source>
</evidence>
<reference evidence="9" key="1">
    <citation type="submission" date="2022-11" db="EMBL/GenBank/DDBJ databases">
        <authorList>
            <person name="Kikuchi T."/>
        </authorList>
    </citation>
    <scope>NUCLEOTIDE SEQUENCE</scope>
    <source>
        <strain evidence="9">PS1010</strain>
    </source>
</reference>
<dbReference type="Pfam" id="PF10267">
    <property type="entry name" value="Tmemb_cc2"/>
    <property type="match status" value="1"/>
</dbReference>
<dbReference type="PANTHER" id="PTHR17613">
    <property type="entry name" value="CEREBRAL PROTEIN-11-RELATED"/>
    <property type="match status" value="1"/>
</dbReference>
<feature type="compositionally biased region" description="Low complexity" evidence="7">
    <location>
        <begin position="69"/>
        <end position="81"/>
    </location>
</feature>
<keyword evidence="4 8" id="KW-1133">Transmembrane helix</keyword>
<organism evidence="9 10">
    <name type="scientific">Caenorhabditis angaria</name>
    <dbReference type="NCBI Taxonomy" id="860376"/>
    <lineage>
        <taxon>Eukaryota</taxon>
        <taxon>Metazoa</taxon>
        <taxon>Ecdysozoa</taxon>
        <taxon>Nematoda</taxon>
        <taxon>Chromadorea</taxon>
        <taxon>Rhabditida</taxon>
        <taxon>Rhabditina</taxon>
        <taxon>Rhabditomorpha</taxon>
        <taxon>Rhabditoidea</taxon>
        <taxon>Rhabditidae</taxon>
        <taxon>Peloderinae</taxon>
        <taxon>Caenorhabditis</taxon>
    </lineage>
</organism>
<keyword evidence="5" id="KW-0175">Coiled coil</keyword>
<evidence type="ECO:0000256" key="8">
    <source>
        <dbReference type="SAM" id="Phobius"/>
    </source>
</evidence>
<evidence type="ECO:0000256" key="1">
    <source>
        <dbReference type="ARBA" id="ARBA00004370"/>
    </source>
</evidence>
<feature type="region of interest" description="Disordered" evidence="7">
    <location>
        <begin position="1"/>
        <end position="112"/>
    </location>
</feature>
<dbReference type="OrthoDB" id="10072335at2759"/>
<evidence type="ECO:0000256" key="3">
    <source>
        <dbReference type="ARBA" id="ARBA00022692"/>
    </source>
</evidence>
<comment type="similarity">
    <text evidence="2">Belongs to the TEX28 family.</text>
</comment>
<accession>A0A9P1J2A4</accession>